<evidence type="ECO:0000256" key="14">
    <source>
        <dbReference type="ARBA" id="ARBA00023136"/>
    </source>
</evidence>
<dbReference type="STRING" id="395961.Cyan7425_4938"/>
<evidence type="ECO:0000256" key="4">
    <source>
        <dbReference type="ARBA" id="ARBA00008883"/>
    </source>
</evidence>
<keyword evidence="14 19" id="KW-0472">Membrane</keyword>
<keyword evidence="12" id="KW-0067">ATP-binding</keyword>
<dbReference type="GO" id="GO:0005886">
    <property type="term" value="C:plasma membrane"/>
    <property type="evidence" value="ECO:0007669"/>
    <property type="project" value="UniProtKB-SubCell"/>
</dbReference>
<evidence type="ECO:0000256" key="6">
    <source>
        <dbReference type="ARBA" id="ARBA00022475"/>
    </source>
</evidence>
<feature type="region of interest" description="Disordered" evidence="18">
    <location>
        <begin position="725"/>
        <end position="750"/>
    </location>
</feature>
<dbReference type="eggNOG" id="COG0489">
    <property type="taxonomic scope" value="Bacteria"/>
</dbReference>
<evidence type="ECO:0000256" key="2">
    <source>
        <dbReference type="ARBA" id="ARBA00006683"/>
    </source>
</evidence>
<evidence type="ECO:0000256" key="3">
    <source>
        <dbReference type="ARBA" id="ARBA00007316"/>
    </source>
</evidence>
<keyword evidence="10" id="KW-0547">Nucleotide-binding</keyword>
<dbReference type="AlphaFoldDB" id="B8HNB0"/>
<keyword evidence="13 19" id="KW-1133">Transmembrane helix</keyword>
<evidence type="ECO:0000256" key="15">
    <source>
        <dbReference type="ARBA" id="ARBA00023137"/>
    </source>
</evidence>
<gene>
    <name evidence="23" type="ordered locus">Cyan7425_4938</name>
</gene>
<dbReference type="CDD" id="cd05387">
    <property type="entry name" value="BY-kinase"/>
    <property type="match status" value="1"/>
</dbReference>
<comment type="similarity">
    <text evidence="3">Belongs to the CpsD/CapB family.</text>
</comment>
<dbReference type="PANTHER" id="PTHR32309:SF13">
    <property type="entry name" value="FERRIC ENTEROBACTIN TRANSPORT PROTEIN FEPE"/>
    <property type="match status" value="1"/>
</dbReference>
<dbReference type="InterPro" id="IPR027417">
    <property type="entry name" value="P-loop_NTPase"/>
</dbReference>
<dbReference type="SUPFAM" id="SSF52540">
    <property type="entry name" value="P-loop containing nucleoside triphosphate hydrolases"/>
    <property type="match status" value="1"/>
</dbReference>
<dbReference type="Pfam" id="PF13614">
    <property type="entry name" value="AAA_31"/>
    <property type="match status" value="1"/>
</dbReference>
<name>B8HNB0_CYAP4</name>
<evidence type="ECO:0000313" key="23">
    <source>
        <dbReference type="EMBL" id="ACL47237.1"/>
    </source>
</evidence>
<dbReference type="InterPro" id="IPR025669">
    <property type="entry name" value="AAA_dom"/>
</dbReference>
<dbReference type="HOGENOM" id="CLU_009912_2_2_3"/>
<dbReference type="NCBIfam" id="TIGR01007">
    <property type="entry name" value="eps_fam"/>
    <property type="match status" value="1"/>
</dbReference>
<evidence type="ECO:0000256" key="8">
    <source>
        <dbReference type="ARBA" id="ARBA00022679"/>
    </source>
</evidence>
<keyword evidence="7" id="KW-0997">Cell inner membrane</keyword>
<feature type="transmembrane region" description="Helical" evidence="19">
    <location>
        <begin position="450"/>
        <end position="469"/>
    </location>
</feature>
<evidence type="ECO:0000256" key="16">
    <source>
        <dbReference type="ARBA" id="ARBA00051245"/>
    </source>
</evidence>
<dbReference type="EC" id="2.7.10.2" evidence="5"/>
<dbReference type="Gene3D" id="3.40.50.300">
    <property type="entry name" value="P-loop containing nucleotide triphosphate hydrolases"/>
    <property type="match status" value="1"/>
</dbReference>
<dbReference type="OrthoDB" id="9758283at2"/>
<accession>B8HNB0</accession>
<keyword evidence="8 23" id="KW-0808">Transferase</keyword>
<feature type="domain" description="Tyrosine-protein kinase G-rich" evidence="22">
    <location>
        <begin position="391"/>
        <end position="468"/>
    </location>
</feature>
<evidence type="ECO:0000256" key="10">
    <source>
        <dbReference type="ARBA" id="ARBA00022741"/>
    </source>
</evidence>
<evidence type="ECO:0000256" key="13">
    <source>
        <dbReference type="ARBA" id="ARBA00022989"/>
    </source>
</evidence>
<dbReference type="PANTHER" id="PTHR32309">
    <property type="entry name" value="TYROSINE-PROTEIN KINASE"/>
    <property type="match status" value="1"/>
</dbReference>
<evidence type="ECO:0000259" key="21">
    <source>
        <dbReference type="Pfam" id="PF13614"/>
    </source>
</evidence>
<evidence type="ECO:0000256" key="5">
    <source>
        <dbReference type="ARBA" id="ARBA00011903"/>
    </source>
</evidence>
<keyword evidence="6" id="KW-1003">Cell membrane</keyword>
<dbReference type="GO" id="GO:0004715">
    <property type="term" value="F:non-membrane spanning protein tyrosine kinase activity"/>
    <property type="evidence" value="ECO:0007669"/>
    <property type="project" value="UniProtKB-EC"/>
</dbReference>
<comment type="subcellular location">
    <subcellularLocation>
        <location evidence="1">Cell inner membrane</location>
        <topology evidence="1">Multi-pass membrane protein</topology>
    </subcellularLocation>
</comment>
<evidence type="ECO:0000256" key="18">
    <source>
        <dbReference type="SAM" id="MobiDB-lite"/>
    </source>
</evidence>
<dbReference type="EMBL" id="CP001344">
    <property type="protein sequence ID" value="ACL47237.1"/>
    <property type="molecule type" value="Genomic_DNA"/>
</dbReference>
<comment type="similarity">
    <text evidence="2">Belongs to the CpsC/CapA family.</text>
</comment>
<feature type="domain" description="AAA" evidence="21">
    <location>
        <begin position="532"/>
        <end position="654"/>
    </location>
</feature>
<organism evidence="23">
    <name type="scientific">Cyanothece sp. (strain PCC 7425 / ATCC 29141)</name>
    <dbReference type="NCBI Taxonomy" id="395961"/>
    <lineage>
        <taxon>Bacteria</taxon>
        <taxon>Bacillati</taxon>
        <taxon>Cyanobacteriota</taxon>
        <taxon>Cyanophyceae</taxon>
        <taxon>Gomontiellales</taxon>
        <taxon>Cyanothecaceae</taxon>
        <taxon>Cyanothece</taxon>
    </lineage>
</organism>
<comment type="catalytic activity">
    <reaction evidence="16">
        <text>L-tyrosyl-[protein] + ATP = O-phospho-L-tyrosyl-[protein] + ADP + H(+)</text>
        <dbReference type="Rhea" id="RHEA:10596"/>
        <dbReference type="Rhea" id="RHEA-COMP:10136"/>
        <dbReference type="Rhea" id="RHEA-COMP:20101"/>
        <dbReference type="ChEBI" id="CHEBI:15378"/>
        <dbReference type="ChEBI" id="CHEBI:30616"/>
        <dbReference type="ChEBI" id="CHEBI:46858"/>
        <dbReference type="ChEBI" id="CHEBI:61978"/>
        <dbReference type="ChEBI" id="CHEBI:456216"/>
        <dbReference type="EC" id="2.7.10.2"/>
    </reaction>
</comment>
<feature type="coiled-coil region" evidence="17">
    <location>
        <begin position="225"/>
        <end position="259"/>
    </location>
</feature>
<dbReference type="InterPro" id="IPR050445">
    <property type="entry name" value="Bact_polysacc_biosynth/exp"/>
</dbReference>
<comment type="similarity">
    <text evidence="4">Belongs to the etk/wzc family.</text>
</comment>
<dbReference type="InterPro" id="IPR005702">
    <property type="entry name" value="Wzc-like_C"/>
</dbReference>
<evidence type="ECO:0000256" key="19">
    <source>
        <dbReference type="SAM" id="Phobius"/>
    </source>
</evidence>
<evidence type="ECO:0000259" key="20">
    <source>
        <dbReference type="Pfam" id="PF02706"/>
    </source>
</evidence>
<evidence type="ECO:0000256" key="7">
    <source>
        <dbReference type="ARBA" id="ARBA00022519"/>
    </source>
</evidence>
<keyword evidence="9 19" id="KW-0812">Transmembrane</keyword>
<evidence type="ECO:0000259" key="22">
    <source>
        <dbReference type="Pfam" id="PF13807"/>
    </source>
</evidence>
<feature type="transmembrane region" description="Helical" evidence="19">
    <location>
        <begin position="37"/>
        <end position="57"/>
    </location>
</feature>
<evidence type="ECO:0000256" key="9">
    <source>
        <dbReference type="ARBA" id="ARBA00022692"/>
    </source>
</evidence>
<protein>
    <recommendedName>
        <fullName evidence="5">non-specific protein-tyrosine kinase</fullName>
        <ecNumber evidence="5">2.7.10.2</ecNumber>
    </recommendedName>
</protein>
<proteinExistence type="inferred from homology"/>
<dbReference type="KEGG" id="cyn:Cyan7425_4938"/>
<keyword evidence="11" id="KW-0418">Kinase</keyword>
<evidence type="ECO:0000256" key="17">
    <source>
        <dbReference type="SAM" id="Coils"/>
    </source>
</evidence>
<dbReference type="eggNOG" id="COG3206">
    <property type="taxonomic scope" value="Bacteria"/>
</dbReference>
<reference evidence="23" key="1">
    <citation type="submission" date="2009-01" db="EMBL/GenBank/DDBJ databases">
        <title>Complete sequence of chromosome Cyanothece sp. PCC 7425.</title>
        <authorList>
            <consortium name="US DOE Joint Genome Institute"/>
            <person name="Lucas S."/>
            <person name="Copeland A."/>
            <person name="Lapidus A."/>
            <person name="Glavina del Rio T."/>
            <person name="Dalin E."/>
            <person name="Tice H."/>
            <person name="Bruce D."/>
            <person name="Goodwin L."/>
            <person name="Pitluck S."/>
            <person name="Sims D."/>
            <person name="Meineke L."/>
            <person name="Brettin T."/>
            <person name="Detter J.C."/>
            <person name="Han C."/>
            <person name="Larimer F."/>
            <person name="Land M."/>
            <person name="Hauser L."/>
            <person name="Kyrpides N."/>
            <person name="Ovchinnikova G."/>
            <person name="Liberton M."/>
            <person name="Stoeckel J."/>
            <person name="Banerjee A."/>
            <person name="Singh A."/>
            <person name="Page L."/>
            <person name="Sato H."/>
            <person name="Zhao L."/>
            <person name="Sherman L."/>
            <person name="Pakrasi H."/>
            <person name="Richardson P."/>
        </authorList>
    </citation>
    <scope>NUCLEOTIDE SEQUENCE</scope>
    <source>
        <strain evidence="23">PCC 7425</strain>
    </source>
</reference>
<keyword evidence="15" id="KW-0829">Tyrosine-protein kinase</keyword>
<evidence type="ECO:0000256" key="12">
    <source>
        <dbReference type="ARBA" id="ARBA00022840"/>
    </source>
</evidence>
<feature type="domain" description="Polysaccharide chain length determinant N-terminal" evidence="20">
    <location>
        <begin position="27"/>
        <end position="114"/>
    </location>
</feature>
<dbReference type="InterPro" id="IPR003856">
    <property type="entry name" value="LPS_length_determ_N"/>
</dbReference>
<evidence type="ECO:0000256" key="11">
    <source>
        <dbReference type="ARBA" id="ARBA00022777"/>
    </source>
</evidence>
<dbReference type="Pfam" id="PF13807">
    <property type="entry name" value="GNVR"/>
    <property type="match status" value="1"/>
</dbReference>
<keyword evidence="17" id="KW-0175">Coiled coil</keyword>
<dbReference type="InterPro" id="IPR032807">
    <property type="entry name" value="GNVR"/>
</dbReference>
<evidence type="ECO:0000256" key="1">
    <source>
        <dbReference type="ARBA" id="ARBA00004429"/>
    </source>
</evidence>
<dbReference type="Pfam" id="PF02706">
    <property type="entry name" value="Wzz"/>
    <property type="match status" value="1"/>
</dbReference>
<sequence>MVQFNAERWLQNQQLLNELYFSASDKVELLRTLKKRWIPALATAVTVFAGCYIYSALQTPLYRSEALILTGKEQSTPLGEEINSTSSYSNWSNPLINEIQVLQSSSLVTKAQQQLKPPHNKTSVGSIAGGLSITQVGDSDVLKVTYTGTDPKTVQAILDALNKTYIDYSLEKRRSQVSSGVRFIEEQLPAAQAKLAQSAQAVRNFRKQYGLVTPDAYAEAVVSTRMELEKQGKDAEIAVKTTQRQLEEVNQQLADLKVNPSQAVPISVLLQDSNYQKLTTRLQEVELSLAQQSLTLQNNHPTIENLRAERADLLKLMRQRANGLLRTQLNRDLTTLPSSASSGSSDGSVVQGLTDKALEAQISLATQTAQLNGIRQAQQQVAERFQALPQLQQQYAELQRQLKVNEDVVGRFMERLQELRIAEAQRTTSWRVLEPAYLPTAPISPNMSRAILLGLFAGVLAGIGLALLIERLDSRIHSVEEVKRASGLPLLGTVPRSRSSEPHKDTDSPFVEAVRSLGLNLRYLSPDTELRTIAFTSTIPSEGKSTIVYNLGRMLAELGQKVLIVDADTRNPTIHQIIEQPNLRGLTTAIASDKSWQEMLIPGGVTNLDILTAGFRPPNPIALLDSYKMVGLIDEWRQHYDYILVDTPPVLGVPDIQSIGCRFDGVVMLVAMNGPTTAALTRAVEILRGSRSNLLGVVANMLDREHTGGYYYYSYYYQYYSKDGEQDGPAAKGKPASDEVEVLSDANPLK</sequence>
<dbReference type="GO" id="GO:0005524">
    <property type="term" value="F:ATP binding"/>
    <property type="evidence" value="ECO:0007669"/>
    <property type="project" value="UniProtKB-KW"/>
</dbReference>